<keyword evidence="3 6" id="KW-0489">Methyltransferase</keyword>
<dbReference type="Pfam" id="PF00590">
    <property type="entry name" value="TP_methylase"/>
    <property type="match status" value="1"/>
</dbReference>
<dbReference type="FunFam" id="3.30.950.10:FF:000002">
    <property type="entry name" value="Ribosomal RNA small subunit methyltransferase I"/>
    <property type="match status" value="1"/>
</dbReference>
<proteinExistence type="inferred from homology"/>
<evidence type="ECO:0000256" key="1">
    <source>
        <dbReference type="ARBA" id="ARBA00022490"/>
    </source>
</evidence>
<comment type="subcellular location">
    <subcellularLocation>
        <location evidence="6">Cytoplasm</location>
    </subcellularLocation>
</comment>
<dbReference type="CDD" id="cd11648">
    <property type="entry name" value="RsmI"/>
    <property type="match status" value="1"/>
</dbReference>
<comment type="function">
    <text evidence="6">Catalyzes the 2'-O-methylation of the ribose of cytidine 1402 (C1402) in 16S rRNA.</text>
</comment>
<dbReference type="InterPro" id="IPR014776">
    <property type="entry name" value="4pyrrole_Mease_sub2"/>
</dbReference>
<evidence type="ECO:0000256" key="4">
    <source>
        <dbReference type="ARBA" id="ARBA00022679"/>
    </source>
</evidence>
<dbReference type="InterPro" id="IPR014777">
    <property type="entry name" value="4pyrrole_Mease_sub1"/>
</dbReference>
<reference evidence="8 9" key="1">
    <citation type="journal article" date="2016" name="Environ. Microbiol.">
        <title>Genomic resolution of a cold subsurface aquifer community provides metabolic insights for novel microbes adapted to high CO concentrations.</title>
        <authorList>
            <person name="Probst A.J."/>
            <person name="Castelle C.J."/>
            <person name="Singh A."/>
            <person name="Brown C.T."/>
            <person name="Anantharaman K."/>
            <person name="Sharon I."/>
            <person name="Hug L.A."/>
            <person name="Burstein D."/>
            <person name="Emerson J.B."/>
            <person name="Thomas B.C."/>
            <person name="Banfield J.F."/>
        </authorList>
    </citation>
    <scope>NUCLEOTIDE SEQUENCE [LARGE SCALE GENOMIC DNA]</scope>
    <source>
        <strain evidence="8">CG1_02_38_46</strain>
    </source>
</reference>
<dbReference type="PIRSF" id="PIRSF005917">
    <property type="entry name" value="MTase_YraL"/>
    <property type="match status" value="1"/>
</dbReference>
<evidence type="ECO:0000256" key="6">
    <source>
        <dbReference type="HAMAP-Rule" id="MF_01877"/>
    </source>
</evidence>
<evidence type="ECO:0000256" key="5">
    <source>
        <dbReference type="ARBA" id="ARBA00022691"/>
    </source>
</evidence>
<protein>
    <recommendedName>
        <fullName evidence="6">Ribosomal RNA small subunit methyltransferase I</fullName>
        <ecNumber evidence="6">2.1.1.198</ecNumber>
    </recommendedName>
    <alternativeName>
        <fullName evidence="6">16S rRNA 2'-O-ribose C1402 methyltransferase</fullName>
    </alternativeName>
    <alternativeName>
        <fullName evidence="6">rRNA (cytidine-2'-O-)-methyltransferase RsmI</fullName>
    </alternativeName>
</protein>
<dbReference type="GO" id="GO:0070677">
    <property type="term" value="F:rRNA (cytosine-2'-O-)-methyltransferase activity"/>
    <property type="evidence" value="ECO:0007669"/>
    <property type="project" value="UniProtKB-UniRule"/>
</dbReference>
<feature type="domain" description="Tetrapyrrole methylase" evidence="7">
    <location>
        <begin position="7"/>
        <end position="204"/>
    </location>
</feature>
<evidence type="ECO:0000313" key="8">
    <source>
        <dbReference type="EMBL" id="OIN96347.1"/>
    </source>
</evidence>
<dbReference type="EMBL" id="MNUO01000100">
    <property type="protein sequence ID" value="OIN96347.1"/>
    <property type="molecule type" value="Genomic_DNA"/>
</dbReference>
<accession>A0A1J4SAC5</accession>
<dbReference type="PANTHER" id="PTHR46111:SF1">
    <property type="entry name" value="RIBOSOMAL RNA SMALL SUBUNIT METHYLTRANSFERASE I"/>
    <property type="match status" value="1"/>
</dbReference>
<gene>
    <name evidence="6" type="primary">rsmI</name>
    <name evidence="8" type="ORF">AUJ66_06550</name>
</gene>
<organism evidence="8 9">
    <name type="scientific">Candidatus Desantisbacteria bacterium CG1_02_38_46</name>
    <dbReference type="NCBI Taxonomy" id="1817893"/>
    <lineage>
        <taxon>Bacteria</taxon>
        <taxon>Candidatus Desantisiibacteriota</taxon>
    </lineage>
</organism>
<dbReference type="InterPro" id="IPR000878">
    <property type="entry name" value="4pyrrol_Mease"/>
</dbReference>
<comment type="catalytic activity">
    <reaction evidence="6">
        <text>cytidine(1402) in 16S rRNA + S-adenosyl-L-methionine = 2'-O-methylcytidine(1402) in 16S rRNA + S-adenosyl-L-homocysteine + H(+)</text>
        <dbReference type="Rhea" id="RHEA:42924"/>
        <dbReference type="Rhea" id="RHEA-COMP:10285"/>
        <dbReference type="Rhea" id="RHEA-COMP:10286"/>
        <dbReference type="ChEBI" id="CHEBI:15378"/>
        <dbReference type="ChEBI" id="CHEBI:57856"/>
        <dbReference type="ChEBI" id="CHEBI:59789"/>
        <dbReference type="ChEBI" id="CHEBI:74495"/>
        <dbReference type="ChEBI" id="CHEBI:82748"/>
        <dbReference type="EC" id="2.1.1.198"/>
    </reaction>
</comment>
<dbReference type="Gene3D" id="3.40.1010.10">
    <property type="entry name" value="Cobalt-precorrin-4 Transmethylase, Domain 1"/>
    <property type="match status" value="1"/>
</dbReference>
<keyword evidence="5 6" id="KW-0949">S-adenosyl-L-methionine</keyword>
<keyword evidence="2 6" id="KW-0698">rRNA processing</keyword>
<dbReference type="HAMAP" id="MF_01877">
    <property type="entry name" value="16SrRNA_methyltr_I"/>
    <property type="match status" value="1"/>
</dbReference>
<keyword evidence="1 6" id="KW-0963">Cytoplasm</keyword>
<dbReference type="InterPro" id="IPR035996">
    <property type="entry name" value="4pyrrol_Methylase_sf"/>
</dbReference>
<dbReference type="InterPro" id="IPR008189">
    <property type="entry name" value="rRNA_ssu_MeTfrase_I"/>
</dbReference>
<dbReference type="STRING" id="1817893.AUJ66_06550"/>
<dbReference type="SUPFAM" id="SSF53790">
    <property type="entry name" value="Tetrapyrrole methylase"/>
    <property type="match status" value="1"/>
</dbReference>
<keyword evidence="4 6" id="KW-0808">Transferase</keyword>
<evidence type="ECO:0000313" key="9">
    <source>
        <dbReference type="Proteomes" id="UP000182278"/>
    </source>
</evidence>
<evidence type="ECO:0000256" key="3">
    <source>
        <dbReference type="ARBA" id="ARBA00022603"/>
    </source>
</evidence>
<dbReference type="Proteomes" id="UP000182278">
    <property type="component" value="Unassembled WGS sequence"/>
</dbReference>
<sequence length="227" mass="25299">MTNNGILYLIGTPIGNLEDITLRALRILKSVRLIACEDTRETLKLLNHYDIKIPLTSYNEYNKIKSAQHLLNILKSGKSVGVTCDRGMPGISDAGVHLVKEAIKNGITVIPIPGPTALITALVVSGLPTGRFVFEGFLPRKPGKLRRLLKNLSTEEGTIVFYESPHRLLRTLKEMFLMLGDRNIVVCRELTKKFEEVIPVSINQAIEHFKNTKPLGEFTLVVDGKKI</sequence>
<dbReference type="PANTHER" id="PTHR46111">
    <property type="entry name" value="RIBOSOMAL RNA SMALL SUBUNIT METHYLTRANSFERASE I"/>
    <property type="match status" value="1"/>
</dbReference>
<comment type="caution">
    <text evidence="8">The sequence shown here is derived from an EMBL/GenBank/DDBJ whole genome shotgun (WGS) entry which is preliminary data.</text>
</comment>
<dbReference type="NCBIfam" id="TIGR00096">
    <property type="entry name" value="16S rRNA (cytidine(1402)-2'-O)-methyltransferase"/>
    <property type="match status" value="1"/>
</dbReference>
<dbReference type="Gene3D" id="3.30.950.10">
    <property type="entry name" value="Methyltransferase, Cobalt-precorrin-4 Transmethylase, Domain 2"/>
    <property type="match status" value="1"/>
</dbReference>
<evidence type="ECO:0000256" key="2">
    <source>
        <dbReference type="ARBA" id="ARBA00022552"/>
    </source>
</evidence>
<comment type="similarity">
    <text evidence="6">Belongs to the methyltransferase superfamily. RsmI family.</text>
</comment>
<evidence type="ECO:0000259" key="7">
    <source>
        <dbReference type="Pfam" id="PF00590"/>
    </source>
</evidence>
<name>A0A1J4SAC5_9BACT</name>
<dbReference type="EC" id="2.1.1.198" evidence="6"/>
<dbReference type="AlphaFoldDB" id="A0A1J4SAC5"/>
<dbReference type="GO" id="GO:0005737">
    <property type="term" value="C:cytoplasm"/>
    <property type="evidence" value="ECO:0007669"/>
    <property type="project" value="UniProtKB-SubCell"/>
</dbReference>